<feature type="region of interest" description="Disordered" evidence="1">
    <location>
        <begin position="69"/>
        <end position="117"/>
    </location>
</feature>
<dbReference type="EMBL" id="WKFB01000149">
    <property type="protein sequence ID" value="KAF6733872.1"/>
    <property type="molecule type" value="Genomic_DNA"/>
</dbReference>
<comment type="caution">
    <text evidence="2">The sequence shown here is derived from an EMBL/GenBank/DDBJ whole genome shotgun (WGS) entry which is preliminary data.</text>
</comment>
<feature type="compositionally biased region" description="Polar residues" evidence="1">
    <location>
        <begin position="107"/>
        <end position="117"/>
    </location>
</feature>
<evidence type="ECO:0000256" key="1">
    <source>
        <dbReference type="SAM" id="MobiDB-lite"/>
    </source>
</evidence>
<protein>
    <submittedName>
        <fullName evidence="2">Uncharacterized protein</fullName>
    </submittedName>
</protein>
<organism evidence="2 3">
    <name type="scientific">Oryzias melastigma</name>
    <name type="common">Marine medaka</name>
    <dbReference type="NCBI Taxonomy" id="30732"/>
    <lineage>
        <taxon>Eukaryota</taxon>
        <taxon>Metazoa</taxon>
        <taxon>Chordata</taxon>
        <taxon>Craniata</taxon>
        <taxon>Vertebrata</taxon>
        <taxon>Euteleostomi</taxon>
        <taxon>Actinopterygii</taxon>
        <taxon>Neopterygii</taxon>
        <taxon>Teleostei</taxon>
        <taxon>Neoteleostei</taxon>
        <taxon>Acanthomorphata</taxon>
        <taxon>Ovalentaria</taxon>
        <taxon>Atherinomorphae</taxon>
        <taxon>Beloniformes</taxon>
        <taxon>Adrianichthyidae</taxon>
        <taxon>Oryziinae</taxon>
        <taxon>Oryzias</taxon>
    </lineage>
</organism>
<dbReference type="AlphaFoldDB" id="A0A834KW39"/>
<sequence>MMQVVPRDFFCAPPLSSFCHPEVPKAVLSSSSHPSLSFPPGAQISGGASASSPALLSISVCLSPRARRPPASLSPLQQPQHLQSSRSTALSHISLHTRSPRAHARSRTQTQPPAVSHTAQRLFQRHTNQVTRGALHLFMPAYSDRAGHSAEMLYFASNFQITEII</sequence>
<feature type="compositionally biased region" description="Polar residues" evidence="1">
    <location>
        <begin position="86"/>
        <end position="97"/>
    </location>
</feature>
<feature type="compositionally biased region" description="Low complexity" evidence="1">
    <location>
        <begin position="69"/>
        <end position="85"/>
    </location>
</feature>
<accession>A0A834KW39</accession>
<dbReference type="Proteomes" id="UP000646548">
    <property type="component" value="Unassembled WGS sequence"/>
</dbReference>
<name>A0A834KW39_ORYME</name>
<proteinExistence type="predicted"/>
<evidence type="ECO:0000313" key="3">
    <source>
        <dbReference type="Proteomes" id="UP000646548"/>
    </source>
</evidence>
<reference evidence="2" key="1">
    <citation type="journal article" name="BMC Genomics">
        <title>Long-read sequencing and de novo genome assembly of marine medaka (Oryzias melastigma).</title>
        <authorList>
            <person name="Liang P."/>
            <person name="Saqib H.S.A."/>
            <person name="Ni X."/>
            <person name="Shen Y."/>
        </authorList>
    </citation>
    <scope>NUCLEOTIDE SEQUENCE</scope>
    <source>
        <strain evidence="2">Bigg-433</strain>
    </source>
</reference>
<evidence type="ECO:0000313" key="2">
    <source>
        <dbReference type="EMBL" id="KAF6733872.1"/>
    </source>
</evidence>
<gene>
    <name evidence="2" type="ORF">FQA47_020010</name>
</gene>